<dbReference type="PANTHER" id="PTHR43540">
    <property type="entry name" value="PEROXYUREIDOACRYLATE/UREIDOACRYLATE AMIDOHYDROLASE-RELATED"/>
    <property type="match status" value="1"/>
</dbReference>
<proteinExistence type="predicted"/>
<keyword evidence="1 3" id="KW-0378">Hydrolase</keyword>
<dbReference type="EMBL" id="SMKY01000092">
    <property type="protein sequence ID" value="TDD80447.1"/>
    <property type="molecule type" value="Genomic_DNA"/>
</dbReference>
<dbReference type="InterPro" id="IPR036380">
    <property type="entry name" value="Isochorismatase-like_sf"/>
</dbReference>
<dbReference type="CDD" id="cd00431">
    <property type="entry name" value="cysteine_hydrolases"/>
    <property type="match status" value="1"/>
</dbReference>
<dbReference type="RefSeq" id="WP_132199104.1">
    <property type="nucleotide sequence ID" value="NZ_SMKY01000092.1"/>
</dbReference>
<dbReference type="InterPro" id="IPR000868">
    <property type="entry name" value="Isochorismatase-like_dom"/>
</dbReference>
<evidence type="ECO:0000313" key="4">
    <source>
        <dbReference type="Proteomes" id="UP000295578"/>
    </source>
</evidence>
<dbReference type="Proteomes" id="UP000295578">
    <property type="component" value="Unassembled WGS sequence"/>
</dbReference>
<sequence length="199" mass="21438">MTALLVIDMQNDYCHPDGVFAQAGLRVTGLDDLVRNVNTLAAAARSAGRPVIWVRMEWADDADVGLLAERSPFLRERGLRRGTWGGELVAGLDRAPGDHEIVKPRFDAFHRTGLDDLLRGLGAGTLVVAGVRTDFCVESTVRAAFFRDLKAVVPREAVAGYVEDLHRNSLRLMGTVFADVVSVDDAAKTLAAPGGGRCP</sequence>
<name>A0A4V2YV75_9ACTN</name>
<dbReference type="AlphaFoldDB" id="A0A4V2YV75"/>
<dbReference type="SUPFAM" id="SSF52499">
    <property type="entry name" value="Isochorismatase-like hydrolases"/>
    <property type="match status" value="1"/>
</dbReference>
<protein>
    <submittedName>
        <fullName evidence="3">Cysteine hydrolase</fullName>
    </submittedName>
</protein>
<feature type="domain" description="Isochorismatase-like" evidence="2">
    <location>
        <begin position="2"/>
        <end position="185"/>
    </location>
</feature>
<dbReference type="Gene3D" id="3.40.50.850">
    <property type="entry name" value="Isochorismatase-like"/>
    <property type="match status" value="1"/>
</dbReference>
<dbReference type="PANTHER" id="PTHR43540:SF6">
    <property type="entry name" value="ISOCHORISMATASE-LIKE DOMAIN-CONTAINING PROTEIN"/>
    <property type="match status" value="1"/>
</dbReference>
<dbReference type="GO" id="GO:0016787">
    <property type="term" value="F:hydrolase activity"/>
    <property type="evidence" value="ECO:0007669"/>
    <property type="project" value="UniProtKB-KW"/>
</dbReference>
<dbReference type="InterPro" id="IPR050272">
    <property type="entry name" value="Isochorismatase-like_hydrls"/>
</dbReference>
<dbReference type="OrthoDB" id="3174612at2"/>
<reference evidence="3 4" key="1">
    <citation type="submission" date="2019-03" db="EMBL/GenBank/DDBJ databases">
        <title>Draft genome sequences of novel Actinobacteria.</title>
        <authorList>
            <person name="Sahin N."/>
            <person name="Ay H."/>
            <person name="Saygin H."/>
        </authorList>
    </citation>
    <scope>NUCLEOTIDE SEQUENCE [LARGE SCALE GENOMIC DNA]</scope>
    <source>
        <strain evidence="3 4">DSM 45941</strain>
    </source>
</reference>
<keyword evidence="4" id="KW-1185">Reference proteome</keyword>
<gene>
    <name evidence="3" type="ORF">E1293_20780</name>
</gene>
<organism evidence="3 4">
    <name type="scientific">Actinomadura darangshiensis</name>
    <dbReference type="NCBI Taxonomy" id="705336"/>
    <lineage>
        <taxon>Bacteria</taxon>
        <taxon>Bacillati</taxon>
        <taxon>Actinomycetota</taxon>
        <taxon>Actinomycetes</taxon>
        <taxon>Streptosporangiales</taxon>
        <taxon>Thermomonosporaceae</taxon>
        <taxon>Actinomadura</taxon>
    </lineage>
</organism>
<evidence type="ECO:0000256" key="1">
    <source>
        <dbReference type="ARBA" id="ARBA00022801"/>
    </source>
</evidence>
<comment type="caution">
    <text evidence="3">The sequence shown here is derived from an EMBL/GenBank/DDBJ whole genome shotgun (WGS) entry which is preliminary data.</text>
</comment>
<dbReference type="Pfam" id="PF00857">
    <property type="entry name" value="Isochorismatase"/>
    <property type="match status" value="1"/>
</dbReference>
<evidence type="ECO:0000313" key="3">
    <source>
        <dbReference type="EMBL" id="TDD80447.1"/>
    </source>
</evidence>
<evidence type="ECO:0000259" key="2">
    <source>
        <dbReference type="Pfam" id="PF00857"/>
    </source>
</evidence>
<accession>A0A4V2YV75</accession>